<dbReference type="InterPro" id="IPR000719">
    <property type="entry name" value="Prot_kinase_dom"/>
</dbReference>
<dbReference type="PANTHER" id="PTHR44899:SF7">
    <property type="entry name" value="NIMA-RELATED KINASE"/>
    <property type="match status" value="1"/>
</dbReference>
<sequence>MRYDDVVVNSNTSTILNEYLRIKHPNVLRHLAFVTNHKRQCKSAADSTVIVTEYIENGTLRQDLRRREARRGAKALEEYFPLTDVWCIFLQLLLGLRHLHKHQLVHRDVTTQNIFLGFGGAVKLGHCHPFDYVVNASLLPPEVVTGRIKGDASPSEADYHARGEGMTRARTMDRDSRQPWREYECENLKEHGDMWLLGCVLYEVLTLHRLTEERLKTWRHSLANSPQLPKVWCQRFTRILAGLLTPDPQLRPTIQQLLSSSDVLHGYHHFTDSSKDLSNHPAFKHLFYYWEKSGSKKFYYVPRPSGGLSSGSKGAPDGRPKGQMTGDEWFQKMEKGLADSRLTESGLTDSRLTDSRLTDSRLTDSRMTTESRLTDSQDRLYDMRKDQVGPRLEEKRHVHNSKTFRTRSPQNRQQFAGSGGSAQGSPERRTPDRGAPERGTLHLGTAERGSSEQRTPDRGTPEQTRGALERKTSEQKTAERKTSERGSLDRVPLKTSSKVGRCIPEESPPATRPATEYVLPNTIRRSVSREAKERLSKRLSDATGEPQSFQEDADEPTPQRKIPDDKAVRDAKTEAYGSPHGRRTPPHRFEDDPASRSEKARSEKARSEKTRSEKVRGSKVRSDKEERMRNHPRSDPPRSDPPRSDREERIRERPPETVTGENAGVEDAVSEQTSTEHSASRKVAPAEAERLGSRKALRTRLEVAALSEESAGRELSPSRLAESRPNSQGSRSKPQGSRSPGSEQQPEGSGSEPEVVGRGLDQPFARFCGETGERAGSLVDKVSRLMNNARQSMDPPSHGPVSSRTFADRRAAGEGRGGSMWNGGPAWVPSARRTFGTAEAISMRIRQPRSSPLSRHCPDLNPEPFLHRRDSSTAGRRESGDLPMSEQPFSDLPVTPDGSAKTPDWTAKTPDWKTPDWTAKTTTEWKTSSWTGKSPSWAGKACDWKTPEWPGKTPVWPGSRPTAKAAGRAARVQSPTSVTTAEASESGPELEVVGAGPATGMLISGEVLSGYSDESGSMRRVRRRLSGFASDIPSPRPCGFLNTDSEDEDQDPKLPYPTAQPRPGPTLLRKGQPPLTPRSLTPRNARESLHRDSLHRDRNRNLDRDRDRVDRDRERERGHSLQRELLQDNAILQSPLLLRDTQPAPVGGELRRASPGLLSSSRLPSPGLSSKVVHSSTGQLYASAKACQLADPGSPHMGSSHLGSPHGSSHLGSPHVGTPHVNTSAHMGGSLMGSPHVGAIPYGNTGSHLGLVHMGSPQAARAAASVRESDARAKDKGDRREGLHHGDGSVTLSSGPDSGECLQCEGSNLYVEVPRVEKLVMERNAKARAKEYYWMERVVTECLQLLKPTPGRKPTRSKPVAVYTEIPVIRLQEY</sequence>
<accession>A0A023BB88</accession>
<evidence type="ECO:0000259" key="10">
    <source>
        <dbReference type="PROSITE" id="PS50011"/>
    </source>
</evidence>
<feature type="compositionally biased region" description="Basic and acidic residues" evidence="9">
    <location>
        <begin position="449"/>
        <end position="460"/>
    </location>
</feature>
<dbReference type="GO" id="GO:0005524">
    <property type="term" value="F:ATP binding"/>
    <property type="evidence" value="ECO:0007669"/>
    <property type="project" value="UniProtKB-KW"/>
</dbReference>
<evidence type="ECO:0000256" key="7">
    <source>
        <dbReference type="ARBA" id="ARBA00047899"/>
    </source>
</evidence>
<dbReference type="RefSeq" id="XP_011129072.1">
    <property type="nucleotide sequence ID" value="XM_011130770.1"/>
</dbReference>
<dbReference type="PANTHER" id="PTHR44899">
    <property type="entry name" value="CAMK FAMILY PROTEIN KINASE"/>
    <property type="match status" value="1"/>
</dbReference>
<organism evidence="11 12">
    <name type="scientific">Gregarina niphandrodes</name>
    <name type="common">Septate eugregarine</name>
    <dbReference type="NCBI Taxonomy" id="110365"/>
    <lineage>
        <taxon>Eukaryota</taxon>
        <taxon>Sar</taxon>
        <taxon>Alveolata</taxon>
        <taxon>Apicomplexa</taxon>
        <taxon>Conoidasida</taxon>
        <taxon>Gregarinasina</taxon>
        <taxon>Eugregarinorida</taxon>
        <taxon>Gregarinidae</taxon>
        <taxon>Gregarina</taxon>
    </lineage>
</organism>
<dbReference type="InterPro" id="IPR051131">
    <property type="entry name" value="NEK_Ser/Thr_kinase_NIMA"/>
</dbReference>
<feature type="region of interest" description="Disordered" evidence="9">
    <location>
        <begin position="386"/>
        <end position="827"/>
    </location>
</feature>
<dbReference type="SUPFAM" id="SSF56112">
    <property type="entry name" value="Protein kinase-like (PK-like)"/>
    <property type="match status" value="1"/>
</dbReference>
<evidence type="ECO:0000256" key="1">
    <source>
        <dbReference type="ARBA" id="ARBA00012513"/>
    </source>
</evidence>
<feature type="compositionally biased region" description="Polar residues" evidence="9">
    <location>
        <begin position="973"/>
        <end position="983"/>
    </location>
</feature>
<comment type="catalytic activity">
    <reaction evidence="7">
        <text>L-threonyl-[protein] + ATP = O-phospho-L-threonyl-[protein] + ADP + H(+)</text>
        <dbReference type="Rhea" id="RHEA:46608"/>
        <dbReference type="Rhea" id="RHEA-COMP:11060"/>
        <dbReference type="Rhea" id="RHEA-COMP:11605"/>
        <dbReference type="ChEBI" id="CHEBI:15378"/>
        <dbReference type="ChEBI" id="CHEBI:30013"/>
        <dbReference type="ChEBI" id="CHEBI:30616"/>
        <dbReference type="ChEBI" id="CHEBI:61977"/>
        <dbReference type="ChEBI" id="CHEBI:456216"/>
        <dbReference type="EC" id="2.7.11.1"/>
    </reaction>
</comment>
<gene>
    <name evidence="11" type="ORF">GNI_027130</name>
</gene>
<dbReference type="PROSITE" id="PS50011">
    <property type="entry name" value="PROTEIN_KINASE_DOM"/>
    <property type="match status" value="1"/>
</dbReference>
<evidence type="ECO:0000256" key="2">
    <source>
        <dbReference type="ARBA" id="ARBA00022527"/>
    </source>
</evidence>
<dbReference type="OMA" id="PFSCKRK"/>
<evidence type="ECO:0000313" key="12">
    <source>
        <dbReference type="Proteomes" id="UP000019763"/>
    </source>
</evidence>
<feature type="compositionally biased region" description="Polar residues" evidence="9">
    <location>
        <begin position="724"/>
        <end position="748"/>
    </location>
</feature>
<dbReference type="GO" id="GO:0004674">
    <property type="term" value="F:protein serine/threonine kinase activity"/>
    <property type="evidence" value="ECO:0007669"/>
    <property type="project" value="UniProtKB-KW"/>
</dbReference>
<feature type="compositionally biased region" description="Basic and acidic residues" evidence="9">
    <location>
        <begin position="467"/>
        <end position="492"/>
    </location>
</feature>
<evidence type="ECO:0000256" key="3">
    <source>
        <dbReference type="ARBA" id="ARBA00022679"/>
    </source>
</evidence>
<feature type="compositionally biased region" description="Basic and acidic residues" evidence="9">
    <location>
        <begin position="557"/>
        <end position="573"/>
    </location>
</feature>
<evidence type="ECO:0000256" key="4">
    <source>
        <dbReference type="ARBA" id="ARBA00022741"/>
    </source>
</evidence>
<dbReference type="EC" id="2.7.11.1" evidence="1"/>
<feature type="region of interest" description="Disordered" evidence="9">
    <location>
        <begin position="1026"/>
        <end position="1126"/>
    </location>
</feature>
<reference evidence="11" key="1">
    <citation type="submission" date="2013-12" db="EMBL/GenBank/DDBJ databases">
        <authorList>
            <person name="Omoto C.K."/>
            <person name="Sibley D."/>
            <person name="Venepally P."/>
            <person name="Hadjithomas M."/>
            <person name="Karamycheva S."/>
            <person name="Brunk B."/>
            <person name="Roos D."/>
            <person name="Caler E."/>
            <person name="Lorenzi H."/>
        </authorList>
    </citation>
    <scope>NUCLEOTIDE SEQUENCE</scope>
</reference>
<dbReference type="Pfam" id="PF07714">
    <property type="entry name" value="PK_Tyr_Ser-Thr"/>
    <property type="match status" value="1"/>
</dbReference>
<name>A0A023BB88_GRENI</name>
<evidence type="ECO:0000256" key="5">
    <source>
        <dbReference type="ARBA" id="ARBA00022777"/>
    </source>
</evidence>
<dbReference type="Gene3D" id="1.10.510.10">
    <property type="entry name" value="Transferase(Phosphotransferase) domain 1"/>
    <property type="match status" value="1"/>
</dbReference>
<keyword evidence="5 11" id="KW-0418">Kinase</keyword>
<feature type="compositionally biased region" description="Low complexity" evidence="9">
    <location>
        <begin position="1153"/>
        <end position="1170"/>
    </location>
</feature>
<feature type="compositionally biased region" description="Pro residues" evidence="9">
    <location>
        <begin position="1054"/>
        <end position="1064"/>
    </location>
</feature>
<keyword evidence="4" id="KW-0547">Nucleotide-binding</keyword>
<proteinExistence type="predicted"/>
<evidence type="ECO:0000256" key="9">
    <source>
        <dbReference type="SAM" id="MobiDB-lite"/>
    </source>
</evidence>
<evidence type="ECO:0000256" key="8">
    <source>
        <dbReference type="ARBA" id="ARBA00048679"/>
    </source>
</evidence>
<keyword evidence="12" id="KW-1185">Reference proteome</keyword>
<dbReference type="EMBL" id="AFNH02000202">
    <property type="protein sequence ID" value="EZG79303.1"/>
    <property type="molecule type" value="Genomic_DNA"/>
</dbReference>
<evidence type="ECO:0000256" key="6">
    <source>
        <dbReference type="ARBA" id="ARBA00022840"/>
    </source>
</evidence>
<feature type="domain" description="Protein kinase" evidence="10">
    <location>
        <begin position="1"/>
        <end position="271"/>
    </location>
</feature>
<evidence type="ECO:0000313" key="11">
    <source>
        <dbReference type="EMBL" id="EZG79303.1"/>
    </source>
</evidence>
<dbReference type="eggNOG" id="KOG0589">
    <property type="taxonomic scope" value="Eukaryota"/>
</dbReference>
<dbReference type="InterPro" id="IPR011009">
    <property type="entry name" value="Kinase-like_dom_sf"/>
</dbReference>
<feature type="compositionally biased region" description="Basic and acidic residues" evidence="9">
    <location>
        <begin position="527"/>
        <end position="540"/>
    </location>
</feature>
<feature type="compositionally biased region" description="Basic and acidic residues" evidence="9">
    <location>
        <begin position="426"/>
        <end position="440"/>
    </location>
</feature>
<feature type="region of interest" description="Disordered" evidence="9">
    <location>
        <begin position="1260"/>
        <end position="1298"/>
    </location>
</feature>
<feature type="compositionally biased region" description="Basic and acidic residues" evidence="9">
    <location>
        <begin position="1084"/>
        <end position="1126"/>
    </location>
</feature>
<dbReference type="VEuPathDB" id="CryptoDB:GNI_027130"/>
<feature type="compositionally biased region" description="Basic and acidic residues" evidence="9">
    <location>
        <begin position="587"/>
        <end position="655"/>
    </location>
</feature>
<feature type="region of interest" description="Disordered" evidence="9">
    <location>
        <begin position="844"/>
        <end position="993"/>
    </location>
</feature>
<feature type="compositionally biased region" description="Basic and acidic residues" evidence="9">
    <location>
        <begin position="1267"/>
        <end position="1287"/>
    </location>
</feature>
<feature type="compositionally biased region" description="Low complexity" evidence="9">
    <location>
        <begin position="1192"/>
        <end position="1213"/>
    </location>
</feature>
<dbReference type="InterPro" id="IPR001245">
    <property type="entry name" value="Ser-Thr/Tyr_kinase_cat_dom"/>
</dbReference>
<dbReference type="PROSITE" id="PS00109">
    <property type="entry name" value="PROTEIN_KINASE_TYR"/>
    <property type="match status" value="1"/>
</dbReference>
<feature type="compositionally biased region" description="Basic and acidic residues" evidence="9">
    <location>
        <begin position="386"/>
        <end position="396"/>
    </location>
</feature>
<feature type="region of interest" description="Disordered" evidence="9">
    <location>
        <begin position="305"/>
        <end position="325"/>
    </location>
</feature>
<keyword evidence="3" id="KW-0808">Transferase</keyword>
<dbReference type="InterPro" id="IPR008266">
    <property type="entry name" value="Tyr_kinase_AS"/>
</dbReference>
<feature type="compositionally biased region" description="Low complexity" evidence="9">
    <location>
        <begin position="917"/>
        <end position="934"/>
    </location>
</feature>
<protein>
    <recommendedName>
        <fullName evidence="1">non-specific serine/threonine protein kinase</fullName>
        <ecNumber evidence="1">2.7.11.1</ecNumber>
    </recommendedName>
</protein>
<comment type="catalytic activity">
    <reaction evidence="8">
        <text>L-seryl-[protein] + ATP = O-phospho-L-seryl-[protein] + ADP + H(+)</text>
        <dbReference type="Rhea" id="RHEA:17989"/>
        <dbReference type="Rhea" id="RHEA-COMP:9863"/>
        <dbReference type="Rhea" id="RHEA-COMP:11604"/>
        <dbReference type="ChEBI" id="CHEBI:15378"/>
        <dbReference type="ChEBI" id="CHEBI:29999"/>
        <dbReference type="ChEBI" id="CHEBI:30616"/>
        <dbReference type="ChEBI" id="CHEBI:83421"/>
        <dbReference type="ChEBI" id="CHEBI:456216"/>
        <dbReference type="EC" id="2.7.11.1"/>
    </reaction>
</comment>
<dbReference type="Proteomes" id="UP000019763">
    <property type="component" value="Unassembled WGS sequence"/>
</dbReference>
<feature type="region of interest" description="Disordered" evidence="9">
    <location>
        <begin position="1142"/>
        <end position="1171"/>
    </location>
</feature>
<keyword evidence="6" id="KW-0067">ATP-binding</keyword>
<comment type="caution">
    <text evidence="11">The sequence shown here is derived from an EMBL/GenBank/DDBJ whole genome shotgun (WGS) entry which is preliminary data.</text>
</comment>
<feature type="region of interest" description="Disordered" evidence="9">
    <location>
        <begin position="1191"/>
        <end position="1213"/>
    </location>
</feature>
<feature type="compositionally biased region" description="Basic and acidic residues" evidence="9">
    <location>
        <begin position="865"/>
        <end position="880"/>
    </location>
</feature>
<keyword evidence="2" id="KW-0723">Serine/threonine-protein kinase</keyword>
<dbReference type="GeneID" id="22911192"/>